<dbReference type="EMBL" id="AFOY02000004">
    <property type="protein sequence ID" value="EXF96270.1"/>
    <property type="molecule type" value="Genomic_DNA"/>
</dbReference>
<comment type="caution">
    <text evidence="1">The sequence shown here is derived from an EMBL/GenBank/DDBJ whole genome shotgun (WGS) entry which is preliminary data.</text>
</comment>
<evidence type="ECO:0000313" key="2">
    <source>
        <dbReference type="Proteomes" id="UP000022611"/>
    </source>
</evidence>
<protein>
    <submittedName>
        <fullName evidence="1">Uncharacterized protein</fullName>
    </submittedName>
</protein>
<evidence type="ECO:0000313" key="1">
    <source>
        <dbReference type="EMBL" id="EXF96270.1"/>
    </source>
</evidence>
<sequence length="39" mass="4520">MKTFYWILACGLTIWLMQYSLFKETGAPRQISLPVAVSR</sequence>
<dbReference type="HOGENOM" id="CLU_3315554_0_0_6"/>
<name>A0A010SU41_PSEFL</name>
<proteinExistence type="predicted"/>
<organism evidence="1 2">
    <name type="scientific">Pseudomonas fluorescens HK44</name>
    <dbReference type="NCBI Taxonomy" id="1042209"/>
    <lineage>
        <taxon>Bacteria</taxon>
        <taxon>Pseudomonadati</taxon>
        <taxon>Pseudomonadota</taxon>
        <taxon>Gammaproteobacteria</taxon>
        <taxon>Pseudomonadales</taxon>
        <taxon>Pseudomonadaceae</taxon>
        <taxon>Pseudomonas</taxon>
    </lineage>
</organism>
<gene>
    <name evidence="1" type="ORF">HK44_020390</name>
</gene>
<reference evidence="1 2" key="1">
    <citation type="journal article" date="2011" name="J. Bacteriol.">
        <title>Draft genome sequence of the polycyclic aromatic hydrocarbon-degrading, genetically engineered bioluminescent bioreporter Pseudomonas fluorescens HK44.</title>
        <authorList>
            <person name="Chauhan A."/>
            <person name="Layton A.C."/>
            <person name="Williams D.E."/>
            <person name="Smartt A.E."/>
            <person name="Ripp S."/>
            <person name="Karpinets T.V."/>
            <person name="Brown S.D."/>
            <person name="Sayler G.S."/>
        </authorList>
    </citation>
    <scope>NUCLEOTIDE SEQUENCE [LARGE SCALE GENOMIC DNA]</scope>
    <source>
        <strain evidence="1 2">HK44</strain>
    </source>
</reference>
<dbReference type="AlphaFoldDB" id="A0A010SU41"/>
<dbReference type="PATRIC" id="fig|1042209.11.peg.602"/>
<accession>A0A010SU41</accession>
<dbReference type="Proteomes" id="UP000022611">
    <property type="component" value="Unassembled WGS sequence"/>
</dbReference>